<proteinExistence type="predicted"/>
<keyword evidence="4" id="KW-1185">Reference proteome</keyword>
<feature type="domain" description="UBC core" evidence="2">
    <location>
        <begin position="125"/>
        <end position="298"/>
    </location>
</feature>
<dbReference type="STRING" id="333673.A0A3M0KQ74"/>
<dbReference type="InterPro" id="IPR016135">
    <property type="entry name" value="UBQ-conjugating_enzyme/RWD"/>
</dbReference>
<feature type="compositionally biased region" description="Basic and acidic residues" evidence="1">
    <location>
        <begin position="37"/>
        <end position="47"/>
    </location>
</feature>
<dbReference type="Gene3D" id="3.10.110.10">
    <property type="entry name" value="Ubiquitin Conjugating Enzyme"/>
    <property type="match status" value="1"/>
</dbReference>
<evidence type="ECO:0000259" key="2">
    <source>
        <dbReference type="PROSITE" id="PS50127"/>
    </source>
</evidence>
<dbReference type="Pfam" id="PF00179">
    <property type="entry name" value="UQ_con"/>
    <property type="match status" value="1"/>
</dbReference>
<gene>
    <name evidence="3" type="ORF">DUI87_07620</name>
</gene>
<reference evidence="3 4" key="1">
    <citation type="submission" date="2018-07" db="EMBL/GenBank/DDBJ databases">
        <title>A high quality draft genome assembly of the barn swallow (H. rustica rustica).</title>
        <authorList>
            <person name="Formenti G."/>
            <person name="Chiara M."/>
            <person name="Poveda L."/>
            <person name="Francoijs K.-J."/>
            <person name="Bonisoli-Alquati A."/>
            <person name="Canova L."/>
            <person name="Gianfranceschi L."/>
            <person name="Horner D.S."/>
            <person name="Saino N."/>
        </authorList>
    </citation>
    <scope>NUCLEOTIDE SEQUENCE [LARGE SCALE GENOMIC DNA]</scope>
    <source>
        <strain evidence="3">Chelidonia</strain>
        <tissue evidence="3">Blood</tissue>
    </source>
</reference>
<dbReference type="OrthoDB" id="6508832at2759"/>
<dbReference type="InterPro" id="IPR000608">
    <property type="entry name" value="UBC"/>
</dbReference>
<feature type="compositionally biased region" description="Basic and acidic residues" evidence="1">
    <location>
        <begin position="7"/>
        <end position="26"/>
    </location>
</feature>
<dbReference type="CDD" id="cd23807">
    <property type="entry name" value="UEV_UBE2V"/>
    <property type="match status" value="1"/>
</dbReference>
<dbReference type="EMBL" id="QRBI01000104">
    <property type="protein sequence ID" value="RMC15429.1"/>
    <property type="molecule type" value="Genomic_DNA"/>
</dbReference>
<evidence type="ECO:0000313" key="3">
    <source>
        <dbReference type="EMBL" id="RMC15429.1"/>
    </source>
</evidence>
<dbReference type="PROSITE" id="PS50127">
    <property type="entry name" value="UBC_2"/>
    <property type="match status" value="1"/>
</dbReference>
<dbReference type="SUPFAM" id="SSF54495">
    <property type="entry name" value="UBC-like"/>
    <property type="match status" value="1"/>
</dbReference>
<evidence type="ECO:0000313" key="4">
    <source>
        <dbReference type="Proteomes" id="UP000269221"/>
    </source>
</evidence>
<comment type="caution">
    <text evidence="3">The sequence shown here is derived from an EMBL/GenBank/DDBJ whole genome shotgun (WGS) entry which is preliminary data.</text>
</comment>
<accession>A0A3M0KQ74</accession>
<feature type="region of interest" description="Disordered" evidence="1">
    <location>
        <begin position="1"/>
        <end position="63"/>
    </location>
</feature>
<name>A0A3M0KQ74_HIRRU</name>
<sequence length="591" mass="65443">MGGRAASDGRDPSGEELSSDRGEREAAGAPGQVITESRVHLGWERPLRSSSPTNDRTPPCQLDQSTECHVQSFLKHLQGRADLNYFLEMFWRFPKFFTALLGQLREPVNTDNMDGKSVVNTVKVPRNFRLLEELEEGQKGVGDGTVSWGLEDDEDMTLTRWTGMIIGPPRTNYENRIYSLKVECGPKYPEAPPTVRFVTKINMNGINNSNGMGLGVGFQKHDLRLAEPEGSCLLKPNEADGKIFTWLVISIVDGITIEEFLVKRGPQAGSGILAADQDDKLPLSWYLLVLNKLKRCTHSRFSDGQSSNSASIRLLKALKAFLHQGALLDELEGSSFIVDTTGGACSMYSWLEQEVGNVQGKLAQLVLRHAVPRVPFCWKQRHWESTTWVILGFLKERKEFCYGNDSGLLSLVSFGAAGSVSPRLARDCARQKTPLGPKNLGSSGGAFSPCHEREIMSTGTGKKPDIICGIKAAYPFIGRIYFSKKSLLMDMGNAINSEKRSVCNPQEATDEDKGELAVTNDCILTATFGSTDLGRFLIVPSCDLIKIEGRERDTVFLEQTWRENEREYTLSGEALLCESAVEAYDRSCCDR</sequence>
<protein>
    <recommendedName>
        <fullName evidence="2">UBC core domain-containing protein</fullName>
    </recommendedName>
</protein>
<evidence type="ECO:0000256" key="1">
    <source>
        <dbReference type="SAM" id="MobiDB-lite"/>
    </source>
</evidence>
<dbReference type="Proteomes" id="UP000269221">
    <property type="component" value="Unassembled WGS sequence"/>
</dbReference>
<dbReference type="AlphaFoldDB" id="A0A3M0KQ74"/>
<dbReference type="PANTHER" id="PTHR24068">
    <property type="entry name" value="UBIQUITIN-CONJUGATING ENZYME E2"/>
    <property type="match status" value="1"/>
</dbReference>
<dbReference type="SMART" id="SM00212">
    <property type="entry name" value="UBCc"/>
    <property type="match status" value="1"/>
</dbReference>
<organism evidence="3 4">
    <name type="scientific">Hirundo rustica rustica</name>
    <dbReference type="NCBI Taxonomy" id="333673"/>
    <lineage>
        <taxon>Eukaryota</taxon>
        <taxon>Metazoa</taxon>
        <taxon>Chordata</taxon>
        <taxon>Craniata</taxon>
        <taxon>Vertebrata</taxon>
        <taxon>Euteleostomi</taxon>
        <taxon>Archelosauria</taxon>
        <taxon>Archosauria</taxon>
        <taxon>Dinosauria</taxon>
        <taxon>Saurischia</taxon>
        <taxon>Theropoda</taxon>
        <taxon>Coelurosauria</taxon>
        <taxon>Aves</taxon>
        <taxon>Neognathae</taxon>
        <taxon>Neoaves</taxon>
        <taxon>Telluraves</taxon>
        <taxon>Australaves</taxon>
        <taxon>Passeriformes</taxon>
        <taxon>Sylvioidea</taxon>
        <taxon>Hirundinidae</taxon>
        <taxon>Hirundo</taxon>
    </lineage>
</organism>
<feature type="compositionally biased region" description="Polar residues" evidence="1">
    <location>
        <begin position="48"/>
        <end position="63"/>
    </location>
</feature>